<evidence type="ECO:0000256" key="1">
    <source>
        <dbReference type="SAM" id="MobiDB-lite"/>
    </source>
</evidence>
<dbReference type="AlphaFoldDB" id="A0AAC9LAY7"/>
<feature type="region of interest" description="Disordered" evidence="1">
    <location>
        <begin position="120"/>
        <end position="146"/>
    </location>
</feature>
<gene>
    <name evidence="2" type="ORF">UA74_04700</name>
</gene>
<keyword evidence="3" id="KW-1185">Reference proteome</keyword>
<dbReference type="KEGG" id="acad:UA74_04700"/>
<protein>
    <submittedName>
        <fullName evidence="2">Uncharacterized protein</fullName>
    </submittedName>
</protein>
<sequence>MLVVGLIVVTALVVGAVSWHTGDLRATTLRTASEPAEVPAPPTGLPPSLAEVWSAPSPATDRPAVAGPSVVVGAGSAVRGLDPFSGEERWSYERDLPLCTVGAQWDRAVAVYRKSRNCSEVTSLEGDTGERGPQRNTDAEPGTSLLGDGTYLTATGRHITEVWGSNLVRTLQYGRVPALVNPDRQPRVDCEHRAFAAGEARLAVIERCAEDANERLTVLSARPEDNDEPEEDFSVPLDEADAALVATSDVFTVIATPSPPTLTVYDSEGLRTDHFPLPFTGEQFAESTSSVPLTTITDEHVFWHAGGSTAALSAEDGRLLWTMSETMGAGTSFAGVLLVPVPDGLAVLDPATGERLGDFPVDRGDHDGPIVMDSIGPILLEQRGDTLVALR</sequence>
<dbReference type="Gene3D" id="2.130.10.10">
    <property type="entry name" value="YVTN repeat-like/Quinoprotein amine dehydrogenase"/>
    <property type="match status" value="2"/>
</dbReference>
<accession>A0AAC9LAY7</accession>
<evidence type="ECO:0000313" key="3">
    <source>
        <dbReference type="Proteomes" id="UP000185511"/>
    </source>
</evidence>
<name>A0AAC9LAY7_9PSEU</name>
<evidence type="ECO:0000313" key="2">
    <source>
        <dbReference type="EMBL" id="APU13019.1"/>
    </source>
</evidence>
<dbReference type="InterPro" id="IPR011047">
    <property type="entry name" value="Quinoprotein_ADH-like_sf"/>
</dbReference>
<organism evidence="2 3">
    <name type="scientific">Actinoalloteichus fjordicus</name>
    <dbReference type="NCBI Taxonomy" id="1612552"/>
    <lineage>
        <taxon>Bacteria</taxon>
        <taxon>Bacillati</taxon>
        <taxon>Actinomycetota</taxon>
        <taxon>Actinomycetes</taxon>
        <taxon>Pseudonocardiales</taxon>
        <taxon>Pseudonocardiaceae</taxon>
        <taxon>Actinoalloteichus</taxon>
    </lineage>
</organism>
<reference evidence="3" key="1">
    <citation type="submission" date="2016-06" db="EMBL/GenBank/DDBJ databases">
        <title>Complete genome sequence of Actinoalloteichus fjordicus DSM 46855 (=ADI127-17), type strain of the new species Actinoalloteichus fjordicus.</title>
        <authorList>
            <person name="Ruckert C."/>
            <person name="Nouioui I."/>
            <person name="Willmese J."/>
            <person name="van Wezel G."/>
            <person name="Klenk H.-P."/>
            <person name="Kalinowski J."/>
            <person name="Zotchev S.B."/>
        </authorList>
    </citation>
    <scope>NUCLEOTIDE SEQUENCE [LARGE SCALE GENOMIC DNA]</scope>
    <source>
        <strain evidence="3">ADI127-7</strain>
    </source>
</reference>
<dbReference type="Proteomes" id="UP000185511">
    <property type="component" value="Chromosome"/>
</dbReference>
<dbReference type="EMBL" id="CP016076">
    <property type="protein sequence ID" value="APU13019.1"/>
    <property type="molecule type" value="Genomic_DNA"/>
</dbReference>
<proteinExistence type="predicted"/>
<dbReference type="SUPFAM" id="SSF50998">
    <property type="entry name" value="Quinoprotein alcohol dehydrogenase-like"/>
    <property type="match status" value="1"/>
</dbReference>
<dbReference type="InterPro" id="IPR015943">
    <property type="entry name" value="WD40/YVTN_repeat-like_dom_sf"/>
</dbReference>